<feature type="chain" id="PRO_5032608966" evidence="1">
    <location>
        <begin position="25"/>
        <end position="320"/>
    </location>
</feature>
<dbReference type="Pfam" id="PF16387">
    <property type="entry name" value="DUF4996"/>
    <property type="match status" value="1"/>
</dbReference>
<protein>
    <submittedName>
        <fullName evidence="3">Glycerophosphodiester phosphodiesterase family protein</fullName>
    </submittedName>
</protein>
<dbReference type="PANTHER" id="PTHR46320:SF1">
    <property type="entry name" value="GLYCEROPHOSPHODIESTER PHOSPHODIESTERASE 1"/>
    <property type="match status" value="1"/>
</dbReference>
<dbReference type="EMBL" id="CP064939">
    <property type="protein sequence ID" value="QPH39306.1"/>
    <property type="molecule type" value="Genomic_DNA"/>
</dbReference>
<dbReference type="RefSeq" id="WP_196098773.1">
    <property type="nucleotide sequence ID" value="NZ_CP064939.1"/>
</dbReference>
<evidence type="ECO:0000313" key="4">
    <source>
        <dbReference type="Proteomes" id="UP000594759"/>
    </source>
</evidence>
<dbReference type="AlphaFoldDB" id="A0A7S9PZ37"/>
<dbReference type="InterPro" id="IPR030395">
    <property type="entry name" value="GP_PDE_dom"/>
</dbReference>
<dbReference type="GO" id="GO:0006580">
    <property type="term" value="P:ethanolamine metabolic process"/>
    <property type="evidence" value="ECO:0007669"/>
    <property type="project" value="TreeGrafter"/>
</dbReference>
<dbReference type="GO" id="GO:0008889">
    <property type="term" value="F:glycerophosphodiester phosphodiesterase activity"/>
    <property type="evidence" value="ECO:0007669"/>
    <property type="project" value="TreeGrafter"/>
</dbReference>
<dbReference type="PROSITE" id="PS51257">
    <property type="entry name" value="PROKAR_LIPOPROTEIN"/>
    <property type="match status" value="1"/>
</dbReference>
<accession>A0A7S9PZ37</accession>
<dbReference type="Pfam" id="PF03009">
    <property type="entry name" value="GDPD"/>
    <property type="match status" value="1"/>
</dbReference>
<name>A0A7S9PZ37_9SPHI</name>
<dbReference type="InterPro" id="IPR032160">
    <property type="entry name" value="DUF4996"/>
</dbReference>
<dbReference type="KEGG" id="pex:IZT61_20045"/>
<dbReference type="GO" id="GO:0070291">
    <property type="term" value="P:N-acylethanolamine metabolic process"/>
    <property type="evidence" value="ECO:0007669"/>
    <property type="project" value="TreeGrafter"/>
</dbReference>
<dbReference type="PROSITE" id="PS51704">
    <property type="entry name" value="GP_PDE"/>
    <property type="match status" value="1"/>
</dbReference>
<organism evidence="3 4">
    <name type="scientific">Pedobacter endophyticus</name>
    <dbReference type="NCBI Taxonomy" id="2789740"/>
    <lineage>
        <taxon>Bacteria</taxon>
        <taxon>Pseudomonadati</taxon>
        <taxon>Bacteroidota</taxon>
        <taxon>Sphingobacteriia</taxon>
        <taxon>Sphingobacteriales</taxon>
        <taxon>Sphingobacteriaceae</taxon>
        <taxon>Pedobacter</taxon>
    </lineage>
</organism>
<dbReference type="Proteomes" id="UP000594759">
    <property type="component" value="Chromosome"/>
</dbReference>
<evidence type="ECO:0000256" key="1">
    <source>
        <dbReference type="SAM" id="SignalP"/>
    </source>
</evidence>
<dbReference type="GO" id="GO:0005886">
    <property type="term" value="C:plasma membrane"/>
    <property type="evidence" value="ECO:0007669"/>
    <property type="project" value="TreeGrafter"/>
</dbReference>
<dbReference type="CDD" id="cd08566">
    <property type="entry name" value="GDPD_AtGDE_like"/>
    <property type="match status" value="1"/>
</dbReference>
<evidence type="ECO:0000313" key="3">
    <source>
        <dbReference type="EMBL" id="QPH39306.1"/>
    </source>
</evidence>
<feature type="signal peptide" evidence="1">
    <location>
        <begin position="1"/>
        <end position="24"/>
    </location>
</feature>
<feature type="domain" description="GP-PDE" evidence="2">
    <location>
        <begin position="57"/>
        <end position="313"/>
    </location>
</feature>
<dbReference type="SUPFAM" id="SSF51695">
    <property type="entry name" value="PLC-like phosphodiesterases"/>
    <property type="match status" value="1"/>
</dbReference>
<dbReference type="Gene3D" id="3.20.20.190">
    <property type="entry name" value="Phosphatidylinositol (PI) phosphodiesterase"/>
    <property type="match status" value="1"/>
</dbReference>
<dbReference type="InterPro" id="IPR017946">
    <property type="entry name" value="PLC-like_Pdiesterase_TIM-brl"/>
</dbReference>
<reference evidence="3 4" key="1">
    <citation type="submission" date="2020-11" db="EMBL/GenBank/DDBJ databases">
        <title>Pedobacter endophytica, an endophytic bacteria isolated form Carex pumila.</title>
        <authorList>
            <person name="Peng Y."/>
            <person name="Jiang L."/>
            <person name="Lee J."/>
        </authorList>
    </citation>
    <scope>NUCLEOTIDE SEQUENCE [LARGE SCALE GENOMIC DNA]</scope>
    <source>
        <strain evidence="3 4">JBR3-12</strain>
    </source>
</reference>
<keyword evidence="1" id="KW-0732">Signal</keyword>
<evidence type="ECO:0000259" key="2">
    <source>
        <dbReference type="PROSITE" id="PS51704"/>
    </source>
</evidence>
<proteinExistence type="predicted"/>
<dbReference type="GO" id="GO:0006644">
    <property type="term" value="P:phospholipid metabolic process"/>
    <property type="evidence" value="ECO:0007669"/>
    <property type="project" value="TreeGrafter"/>
</dbReference>
<gene>
    <name evidence="3" type="ORF">IZT61_20045</name>
</gene>
<sequence>MKISHLLKAFALFAIICLSTGCSVQKLATAPQLSQTAIAEHLNWVKLQLKHPENGNILISAHRGDWRNAPENSLQSLEFGIQKGFDIIECDLKRTKDGALIIMHDKTIDRTTTGKGKPEEYTLAQLKQFKLTNATGHPTNHTIPTLEEYLISAKARAILCIDKGFEYFDQAMELVNKRDMKSQIIYNVPAITLDSLQSLQLKHLDSDLMLNILGFPTDVSKARQLSQTYIDRKNAIMHPTFKSDTIAFVKWVPTVKADGHHLWLNALWPEHNGGHDDDKAVEENKPDEAWGWLIAHGATIIQTDRPKELLQYLREKRLHR</sequence>
<keyword evidence="4" id="KW-1185">Reference proteome</keyword>
<dbReference type="PANTHER" id="PTHR46320">
    <property type="entry name" value="GLYCEROPHOSPHODIESTER PHOSPHODIESTERASE 1"/>
    <property type="match status" value="1"/>
</dbReference>